<dbReference type="InterPro" id="IPR039259">
    <property type="entry name" value="Protein_maelstrom"/>
</dbReference>
<dbReference type="GO" id="GO:0007283">
    <property type="term" value="P:spermatogenesis"/>
    <property type="evidence" value="ECO:0007669"/>
    <property type="project" value="TreeGrafter"/>
</dbReference>
<comment type="subcellular location">
    <subcellularLocation>
        <location evidence="2">Cytoplasm</location>
    </subcellularLocation>
    <subcellularLocation>
        <location evidence="1">Nucleus</location>
    </subcellularLocation>
</comment>
<dbReference type="PANTHER" id="PTHR21358">
    <property type="entry name" value="PROTEIN MAELSTROM HOMOLOG"/>
    <property type="match status" value="1"/>
</dbReference>
<evidence type="ECO:0000256" key="3">
    <source>
        <dbReference type="ARBA" id="ARBA00007057"/>
    </source>
</evidence>
<dbReference type="Pfam" id="PF13017">
    <property type="entry name" value="Maelstrom"/>
    <property type="match status" value="1"/>
</dbReference>
<dbReference type="GO" id="GO:0043565">
    <property type="term" value="F:sequence-specific DNA binding"/>
    <property type="evidence" value="ECO:0007669"/>
    <property type="project" value="TreeGrafter"/>
</dbReference>
<keyword evidence="4" id="KW-0963">Cytoplasm</keyword>
<reference evidence="10 11" key="1">
    <citation type="submission" date="2019-01" db="EMBL/GenBank/DDBJ databases">
        <authorList>
            <person name="Sayadi A."/>
        </authorList>
    </citation>
    <scope>NUCLEOTIDE SEQUENCE [LARGE SCALE GENOMIC DNA]</scope>
</reference>
<evidence type="ECO:0000256" key="2">
    <source>
        <dbReference type="ARBA" id="ARBA00004496"/>
    </source>
</evidence>
<evidence type="ECO:0000259" key="9">
    <source>
        <dbReference type="Pfam" id="PF13017"/>
    </source>
</evidence>
<organism evidence="10 11">
    <name type="scientific">Callosobruchus maculatus</name>
    <name type="common">Southern cowpea weevil</name>
    <name type="synonym">Pulse bruchid</name>
    <dbReference type="NCBI Taxonomy" id="64391"/>
    <lineage>
        <taxon>Eukaryota</taxon>
        <taxon>Metazoa</taxon>
        <taxon>Ecdysozoa</taxon>
        <taxon>Arthropoda</taxon>
        <taxon>Hexapoda</taxon>
        <taxon>Insecta</taxon>
        <taxon>Pterygota</taxon>
        <taxon>Neoptera</taxon>
        <taxon>Endopterygota</taxon>
        <taxon>Coleoptera</taxon>
        <taxon>Polyphaga</taxon>
        <taxon>Cucujiformia</taxon>
        <taxon>Chrysomeloidea</taxon>
        <taxon>Chrysomelidae</taxon>
        <taxon>Bruchinae</taxon>
        <taxon>Bruchini</taxon>
        <taxon>Callosobruchus</taxon>
    </lineage>
</organism>
<dbReference type="GO" id="GO:0043186">
    <property type="term" value="C:P granule"/>
    <property type="evidence" value="ECO:0007669"/>
    <property type="project" value="TreeGrafter"/>
</dbReference>
<dbReference type="EMBL" id="CAACVG010007761">
    <property type="protein sequence ID" value="VEN46933.1"/>
    <property type="molecule type" value="Genomic_DNA"/>
</dbReference>
<accession>A0A653CGN9</accession>
<feature type="domain" description="Maelstrom" evidence="9">
    <location>
        <begin position="84"/>
        <end position="293"/>
    </location>
</feature>
<keyword evidence="8" id="KW-0539">Nucleus</keyword>
<name>A0A653CGN9_CALMS</name>
<dbReference type="GO" id="GO:0045892">
    <property type="term" value="P:negative regulation of DNA-templated transcription"/>
    <property type="evidence" value="ECO:0007669"/>
    <property type="project" value="TreeGrafter"/>
</dbReference>
<keyword evidence="6" id="KW-0238">DNA-binding</keyword>
<comment type="similarity">
    <text evidence="3">Belongs to the maelstrom family.</text>
</comment>
<dbReference type="GO" id="GO:0034587">
    <property type="term" value="P:piRNA processing"/>
    <property type="evidence" value="ECO:0007669"/>
    <property type="project" value="TreeGrafter"/>
</dbReference>
<dbReference type="Proteomes" id="UP000410492">
    <property type="component" value="Unassembled WGS sequence"/>
</dbReference>
<gene>
    <name evidence="10" type="ORF">CALMAC_LOCUS8861</name>
</gene>
<sequence length="315" mass="36084">MGKDERKPYEEKALMEKNNLRGVKLTSEGYDVAALEQEELLENKRMEEMRLNINQTIAIADKGGVLPEEIFCIIHINTFVYCVSEKRYYPAEIAVSSFSLQDGIPNEEHVFHKMVKPGQLPMGYAGDAKIMANETHQIDPPTYGDDDYNIEEVFYDLKKFLETRLVGSKRLPVLYTHAKQMKMVQQVLDTWCDDFGERLLFQVYNLQYMFRVLRNAVARSNMWSSDTFSDRVIEMDKFAYSKGICCAYHDVTSVPHQCSRSVVVRYAYTICDNCCGDIDIPLVPGHHVPHSSKVPRLRASSQMSLASTNRSSVSF</sequence>
<dbReference type="OrthoDB" id="24555at2759"/>
<evidence type="ECO:0000256" key="1">
    <source>
        <dbReference type="ARBA" id="ARBA00004123"/>
    </source>
</evidence>
<keyword evidence="5" id="KW-0221">Differentiation</keyword>
<evidence type="ECO:0000256" key="6">
    <source>
        <dbReference type="ARBA" id="ARBA00023125"/>
    </source>
</evidence>
<evidence type="ECO:0000313" key="10">
    <source>
        <dbReference type="EMBL" id="VEN46933.1"/>
    </source>
</evidence>
<evidence type="ECO:0000313" key="11">
    <source>
        <dbReference type="Proteomes" id="UP000410492"/>
    </source>
</evidence>
<evidence type="ECO:0000256" key="7">
    <source>
        <dbReference type="ARBA" id="ARBA00023158"/>
    </source>
</evidence>
<dbReference type="GO" id="GO:0005634">
    <property type="term" value="C:nucleus"/>
    <property type="evidence" value="ECO:0007669"/>
    <property type="project" value="UniProtKB-SubCell"/>
</dbReference>
<dbReference type="AlphaFoldDB" id="A0A653CGN9"/>
<dbReference type="InterPro" id="IPR024970">
    <property type="entry name" value="Maelstrom"/>
</dbReference>
<dbReference type="GO" id="GO:0060964">
    <property type="term" value="P:regulation of miRNA-mediated gene silencing"/>
    <property type="evidence" value="ECO:0007669"/>
    <property type="project" value="InterPro"/>
</dbReference>
<evidence type="ECO:0000256" key="4">
    <source>
        <dbReference type="ARBA" id="ARBA00022490"/>
    </source>
</evidence>
<protein>
    <recommendedName>
        <fullName evidence="9">Maelstrom domain-containing protein</fullName>
    </recommendedName>
</protein>
<dbReference type="GO" id="GO:0030154">
    <property type="term" value="P:cell differentiation"/>
    <property type="evidence" value="ECO:0007669"/>
    <property type="project" value="UniProtKB-KW"/>
</dbReference>
<evidence type="ECO:0000256" key="5">
    <source>
        <dbReference type="ARBA" id="ARBA00022782"/>
    </source>
</evidence>
<keyword evidence="7" id="KW-0943">RNA-mediated gene silencing</keyword>
<dbReference type="GO" id="GO:0007140">
    <property type="term" value="P:male meiotic nuclear division"/>
    <property type="evidence" value="ECO:0007669"/>
    <property type="project" value="TreeGrafter"/>
</dbReference>
<proteinExistence type="inferred from homology"/>
<keyword evidence="11" id="KW-1185">Reference proteome</keyword>
<dbReference type="PANTHER" id="PTHR21358:SF4">
    <property type="entry name" value="PROTEIN MAELSTROM HOMOLOG"/>
    <property type="match status" value="1"/>
</dbReference>
<evidence type="ECO:0000256" key="8">
    <source>
        <dbReference type="ARBA" id="ARBA00023242"/>
    </source>
</evidence>